<evidence type="ECO:0000313" key="4">
    <source>
        <dbReference type="Proteomes" id="UP000030669"/>
    </source>
</evidence>
<comment type="similarity">
    <text evidence="1">Belongs to the STEEP1 family.</text>
</comment>
<dbReference type="GO" id="GO:0090158">
    <property type="term" value="P:endoplasmic reticulum membrane organization"/>
    <property type="evidence" value="ECO:0007669"/>
    <property type="project" value="TreeGrafter"/>
</dbReference>
<dbReference type="GO" id="GO:0006888">
    <property type="term" value="P:endoplasmic reticulum to Golgi vesicle-mediated transport"/>
    <property type="evidence" value="ECO:0007669"/>
    <property type="project" value="TreeGrafter"/>
</dbReference>
<dbReference type="OMA" id="YEMNEHR"/>
<dbReference type="HOGENOM" id="CLU_099571_2_0_1"/>
<proteinExistence type="inferred from homology"/>
<evidence type="ECO:0000256" key="1">
    <source>
        <dbReference type="ARBA" id="ARBA00024205"/>
    </source>
</evidence>
<dbReference type="OrthoDB" id="418131at2759"/>
<evidence type="ECO:0000313" key="3">
    <source>
        <dbReference type="EMBL" id="EPQ59484.1"/>
    </source>
</evidence>
<gene>
    <name evidence="3" type="ORF">GLOTRDRAFT_70972</name>
</gene>
<dbReference type="PANTHER" id="PTHR46355:SF1">
    <property type="entry name" value="STING ER EXIT PROTEIN"/>
    <property type="match status" value="1"/>
</dbReference>
<dbReference type="PANTHER" id="PTHR46355">
    <property type="entry name" value="UPF0428 PROTEIN CXORF56"/>
    <property type="match status" value="1"/>
</dbReference>
<dbReference type="GeneID" id="19308143"/>
<reference evidence="3 4" key="1">
    <citation type="journal article" date="2012" name="Science">
        <title>The Paleozoic origin of enzymatic lignin decomposition reconstructed from 31 fungal genomes.</title>
        <authorList>
            <person name="Floudas D."/>
            <person name="Binder M."/>
            <person name="Riley R."/>
            <person name="Barry K."/>
            <person name="Blanchette R.A."/>
            <person name="Henrissat B."/>
            <person name="Martinez A.T."/>
            <person name="Otillar R."/>
            <person name="Spatafora J.W."/>
            <person name="Yadav J.S."/>
            <person name="Aerts A."/>
            <person name="Benoit I."/>
            <person name="Boyd A."/>
            <person name="Carlson A."/>
            <person name="Copeland A."/>
            <person name="Coutinho P.M."/>
            <person name="de Vries R.P."/>
            <person name="Ferreira P."/>
            <person name="Findley K."/>
            <person name="Foster B."/>
            <person name="Gaskell J."/>
            <person name="Glotzer D."/>
            <person name="Gorecki P."/>
            <person name="Heitman J."/>
            <person name="Hesse C."/>
            <person name="Hori C."/>
            <person name="Igarashi K."/>
            <person name="Jurgens J.A."/>
            <person name="Kallen N."/>
            <person name="Kersten P."/>
            <person name="Kohler A."/>
            <person name="Kuees U."/>
            <person name="Kumar T.K.A."/>
            <person name="Kuo A."/>
            <person name="LaButti K."/>
            <person name="Larrondo L.F."/>
            <person name="Lindquist E."/>
            <person name="Ling A."/>
            <person name="Lombard V."/>
            <person name="Lucas S."/>
            <person name="Lundell T."/>
            <person name="Martin R."/>
            <person name="McLaughlin D.J."/>
            <person name="Morgenstern I."/>
            <person name="Morin E."/>
            <person name="Murat C."/>
            <person name="Nagy L.G."/>
            <person name="Nolan M."/>
            <person name="Ohm R.A."/>
            <person name="Patyshakuliyeva A."/>
            <person name="Rokas A."/>
            <person name="Ruiz-Duenas F.J."/>
            <person name="Sabat G."/>
            <person name="Salamov A."/>
            <person name="Samejima M."/>
            <person name="Schmutz J."/>
            <person name="Slot J.C."/>
            <person name="St John F."/>
            <person name="Stenlid J."/>
            <person name="Sun H."/>
            <person name="Sun S."/>
            <person name="Syed K."/>
            <person name="Tsang A."/>
            <person name="Wiebenga A."/>
            <person name="Young D."/>
            <person name="Pisabarro A."/>
            <person name="Eastwood D.C."/>
            <person name="Martin F."/>
            <person name="Cullen D."/>
            <person name="Grigoriev I.V."/>
            <person name="Hibbett D.S."/>
        </authorList>
    </citation>
    <scope>NUCLEOTIDE SEQUENCE [LARGE SCALE GENOMIC DNA]</scope>
    <source>
        <strain evidence="3 4">ATCC 11539</strain>
    </source>
</reference>
<dbReference type="RefSeq" id="XP_007862456.1">
    <property type="nucleotide sequence ID" value="XM_007864265.1"/>
</dbReference>
<dbReference type="GO" id="GO:0005737">
    <property type="term" value="C:cytoplasm"/>
    <property type="evidence" value="ECO:0007669"/>
    <property type="project" value="GOC"/>
</dbReference>
<dbReference type="AlphaFoldDB" id="S7S196"/>
<organism evidence="3 4">
    <name type="scientific">Gloeophyllum trabeum (strain ATCC 11539 / FP-39264 / Madison 617)</name>
    <name type="common">Brown rot fungus</name>
    <dbReference type="NCBI Taxonomy" id="670483"/>
    <lineage>
        <taxon>Eukaryota</taxon>
        <taxon>Fungi</taxon>
        <taxon>Dikarya</taxon>
        <taxon>Basidiomycota</taxon>
        <taxon>Agaricomycotina</taxon>
        <taxon>Agaricomycetes</taxon>
        <taxon>Gloeophyllales</taxon>
        <taxon>Gloeophyllaceae</taxon>
        <taxon>Gloeophyllum</taxon>
    </lineage>
</organism>
<feature type="domain" description="STEEP1" evidence="2">
    <location>
        <begin position="24"/>
        <end position="135"/>
    </location>
</feature>
<evidence type="ECO:0000259" key="2">
    <source>
        <dbReference type="Pfam" id="PF25809"/>
    </source>
</evidence>
<name>S7S196_GLOTA</name>
<dbReference type="KEGG" id="gtr:GLOTRDRAFT_70972"/>
<dbReference type="Proteomes" id="UP000030669">
    <property type="component" value="Unassembled WGS sequence"/>
</dbReference>
<accession>S7S196</accession>
<dbReference type="InterPro" id="IPR029704">
    <property type="entry name" value="STEEP-like"/>
</dbReference>
<dbReference type="EMBL" id="KB469297">
    <property type="protein sequence ID" value="EPQ59484.1"/>
    <property type="molecule type" value="Genomic_DNA"/>
</dbReference>
<dbReference type="Pfam" id="PF25809">
    <property type="entry name" value="STEEP1"/>
    <property type="match status" value="1"/>
</dbReference>
<protein>
    <recommendedName>
        <fullName evidence="2">STEEP1 domain-containing protein</fullName>
    </recommendedName>
</protein>
<dbReference type="STRING" id="670483.S7S196"/>
<keyword evidence="4" id="KW-1185">Reference proteome</keyword>
<sequence>MPKVISRSAVSSSTDAAPTASSIAALRVYYCICGEFILVIDKSLASLPRRQSDGAIIVRSQDSAAGKARVFKLNATAGDPVLVERKGGHERQYRFLCPRCTLPIGYQSTPPPEKSGPYLYIIKGALTQMQGQVPADAFDGEELVRTSAEEKESNSLT</sequence>
<dbReference type="eggNOG" id="KOG4397">
    <property type="taxonomic scope" value="Eukaryota"/>
</dbReference>
<dbReference type="InterPro" id="IPR057965">
    <property type="entry name" value="STEEP1_dom"/>
</dbReference>